<sequence length="69" mass="7992">FIWRFLQHMLVRDFQMPLPMVCSPCSLGYLLTALAYSSRSAWSANSLHAFRWVFNARSDALYFVGDLCI</sequence>
<dbReference type="AlphaFoldDB" id="F2ELR9"/>
<dbReference type="EMBL" id="AK377097">
    <property type="protein sequence ID" value="BAK08291.1"/>
    <property type="molecule type" value="mRNA"/>
</dbReference>
<organism evidence="1">
    <name type="scientific">Hordeum vulgare subsp. vulgare</name>
    <name type="common">Domesticated barley</name>
    <dbReference type="NCBI Taxonomy" id="112509"/>
    <lineage>
        <taxon>Eukaryota</taxon>
        <taxon>Viridiplantae</taxon>
        <taxon>Streptophyta</taxon>
        <taxon>Embryophyta</taxon>
        <taxon>Tracheophyta</taxon>
        <taxon>Spermatophyta</taxon>
        <taxon>Magnoliopsida</taxon>
        <taxon>Liliopsida</taxon>
        <taxon>Poales</taxon>
        <taxon>Poaceae</taxon>
        <taxon>BOP clade</taxon>
        <taxon>Pooideae</taxon>
        <taxon>Triticodae</taxon>
        <taxon>Triticeae</taxon>
        <taxon>Hordeinae</taxon>
        <taxon>Hordeum</taxon>
    </lineage>
</organism>
<name>F2ELR9_HORVV</name>
<reference evidence="1" key="1">
    <citation type="journal article" date="2011" name="Plant Physiol.">
        <title>Comprehensive sequence analysis of 24,783 barley full-length cDNAs derived from 12 clone libraries.</title>
        <authorList>
            <person name="Matsumoto T."/>
            <person name="Tanaka T."/>
            <person name="Sakai H."/>
            <person name="Amano N."/>
            <person name="Kanamori H."/>
            <person name="Kurita K."/>
            <person name="Kikuta A."/>
            <person name="Kamiya K."/>
            <person name="Yamamoto M."/>
            <person name="Ikawa H."/>
            <person name="Fujii N."/>
            <person name="Hori K."/>
            <person name="Itoh T."/>
            <person name="Sato K."/>
        </authorList>
    </citation>
    <scope>NUCLEOTIDE SEQUENCE</scope>
    <source>
        <tissue evidence="1">Seed</tissue>
    </source>
</reference>
<protein>
    <submittedName>
        <fullName evidence="1">Predicted protein</fullName>
    </submittedName>
</protein>
<evidence type="ECO:0000313" key="1">
    <source>
        <dbReference type="EMBL" id="BAK08291.1"/>
    </source>
</evidence>
<proteinExistence type="evidence at transcript level"/>
<accession>F2ELR9</accession>
<feature type="non-terminal residue" evidence="1">
    <location>
        <position position="1"/>
    </location>
</feature>